<feature type="region of interest" description="Disordered" evidence="1">
    <location>
        <begin position="57"/>
        <end position="86"/>
    </location>
</feature>
<organism evidence="2 3">
    <name type="scientific">Exidia glandulosa HHB12029</name>
    <dbReference type="NCBI Taxonomy" id="1314781"/>
    <lineage>
        <taxon>Eukaryota</taxon>
        <taxon>Fungi</taxon>
        <taxon>Dikarya</taxon>
        <taxon>Basidiomycota</taxon>
        <taxon>Agaricomycotina</taxon>
        <taxon>Agaricomycetes</taxon>
        <taxon>Auriculariales</taxon>
        <taxon>Exidiaceae</taxon>
        <taxon>Exidia</taxon>
    </lineage>
</organism>
<gene>
    <name evidence="2" type="ORF">EXIGLDRAFT_724065</name>
</gene>
<proteinExistence type="predicted"/>
<dbReference type="Proteomes" id="UP000077266">
    <property type="component" value="Unassembled WGS sequence"/>
</dbReference>
<dbReference type="STRING" id="1314781.A0A165EJY7"/>
<accession>A0A165EJY7</accession>
<dbReference type="AlphaFoldDB" id="A0A165EJY7"/>
<evidence type="ECO:0000313" key="3">
    <source>
        <dbReference type="Proteomes" id="UP000077266"/>
    </source>
</evidence>
<keyword evidence="3" id="KW-1185">Reference proteome</keyword>
<dbReference type="InParanoid" id="A0A165EJY7"/>
<reference evidence="2 3" key="1">
    <citation type="journal article" date="2016" name="Mol. Biol. Evol.">
        <title>Comparative Genomics of Early-Diverging Mushroom-Forming Fungi Provides Insights into the Origins of Lignocellulose Decay Capabilities.</title>
        <authorList>
            <person name="Nagy L.G."/>
            <person name="Riley R."/>
            <person name="Tritt A."/>
            <person name="Adam C."/>
            <person name="Daum C."/>
            <person name="Floudas D."/>
            <person name="Sun H."/>
            <person name="Yadav J.S."/>
            <person name="Pangilinan J."/>
            <person name="Larsson K.H."/>
            <person name="Matsuura K."/>
            <person name="Barry K."/>
            <person name="Labutti K."/>
            <person name="Kuo R."/>
            <person name="Ohm R.A."/>
            <person name="Bhattacharya S.S."/>
            <person name="Shirouzu T."/>
            <person name="Yoshinaga Y."/>
            <person name="Martin F.M."/>
            <person name="Grigoriev I.V."/>
            <person name="Hibbett D.S."/>
        </authorList>
    </citation>
    <scope>NUCLEOTIDE SEQUENCE [LARGE SCALE GENOMIC DNA]</scope>
    <source>
        <strain evidence="2 3">HHB12029</strain>
    </source>
</reference>
<evidence type="ECO:0000256" key="1">
    <source>
        <dbReference type="SAM" id="MobiDB-lite"/>
    </source>
</evidence>
<protein>
    <submittedName>
        <fullName evidence="2">Uncharacterized protein</fullName>
    </submittedName>
</protein>
<name>A0A165EJY7_EXIGL</name>
<dbReference type="EMBL" id="KV426135">
    <property type="protein sequence ID" value="KZV87113.1"/>
    <property type="molecule type" value="Genomic_DNA"/>
</dbReference>
<evidence type="ECO:0000313" key="2">
    <source>
        <dbReference type="EMBL" id="KZV87113.1"/>
    </source>
</evidence>
<sequence>MFLSRPTGRTAGSVACNGIDSVRGDPGKKGPMVLHLLGGQRSGDACKHASKAARAAARKVRGDDDAESESSDNATERAPKRKRTAVQNQVEINFTQGILPRIKGVDLPFSDSQTKAIEEQCARATVSANLPFRWIEDPEVIRLFLMMRTRALDVLPSSKVVGGRLLNEEGHRAEDNLRTVFRGKSVTLGFALI</sequence>
<dbReference type="OrthoDB" id="3064117at2759"/>